<comment type="caution">
    <text evidence="7">The sequence shown here is derived from an EMBL/GenBank/DDBJ whole genome shotgun (WGS) entry which is preliminary data.</text>
</comment>
<dbReference type="RefSeq" id="WP_210034797.1">
    <property type="nucleotide sequence ID" value="NZ_JAGINU010000001.1"/>
</dbReference>
<dbReference type="Pfam" id="PF00440">
    <property type="entry name" value="TetR_N"/>
    <property type="match status" value="1"/>
</dbReference>
<dbReference type="InterPro" id="IPR009057">
    <property type="entry name" value="Homeodomain-like_sf"/>
</dbReference>
<evidence type="ECO:0000256" key="3">
    <source>
        <dbReference type="ARBA" id="ARBA00023163"/>
    </source>
</evidence>
<keyword evidence="2 4" id="KW-0238">DNA-binding</keyword>
<organism evidence="7 8">
    <name type="scientific">Pseudonocardia parietis</name>
    <dbReference type="NCBI Taxonomy" id="570936"/>
    <lineage>
        <taxon>Bacteria</taxon>
        <taxon>Bacillati</taxon>
        <taxon>Actinomycetota</taxon>
        <taxon>Actinomycetes</taxon>
        <taxon>Pseudonocardiales</taxon>
        <taxon>Pseudonocardiaceae</taxon>
        <taxon>Pseudonocardia</taxon>
    </lineage>
</organism>
<protein>
    <submittedName>
        <fullName evidence="7">AcrR family transcriptional regulator</fullName>
    </submittedName>
</protein>
<evidence type="ECO:0000256" key="1">
    <source>
        <dbReference type="ARBA" id="ARBA00023015"/>
    </source>
</evidence>
<dbReference type="Proteomes" id="UP001519295">
    <property type="component" value="Unassembled WGS sequence"/>
</dbReference>
<dbReference type="EMBL" id="JAGINU010000001">
    <property type="protein sequence ID" value="MBP2371120.1"/>
    <property type="molecule type" value="Genomic_DNA"/>
</dbReference>
<dbReference type="PROSITE" id="PS50977">
    <property type="entry name" value="HTH_TETR_2"/>
    <property type="match status" value="1"/>
</dbReference>
<feature type="DNA-binding region" description="H-T-H motif" evidence="4">
    <location>
        <begin position="36"/>
        <end position="55"/>
    </location>
</feature>
<dbReference type="Pfam" id="PF13305">
    <property type="entry name" value="TetR_C_33"/>
    <property type="match status" value="1"/>
</dbReference>
<sequence>MNASRTARERARTELVAEITAAARRQLAETGAAALSMRAVSREIGMVSSALHRYFPTRDDLLTALIVQSYDALADAVTAAADGAAGPASSAAEPTGGAAGPAGNAAEPAGSAAGPAGGAAEPADPGQRWRAIARAVRTWALANPHEYALIYGSPVPGYRAPTHTVPAAARVLAPLARLLADAHAAGTLQTDADADAGTDTSIAPVLAEDAARLRDALGTPDLPDAALLAAVTAWTGLFGHVSFELFGQFENVLEHRDAVFEGTVDRLGRLAGLVR</sequence>
<name>A0ABS4W4I6_9PSEU</name>
<dbReference type="InterPro" id="IPR025996">
    <property type="entry name" value="MT1864/Rv1816-like_C"/>
</dbReference>
<dbReference type="InterPro" id="IPR036271">
    <property type="entry name" value="Tet_transcr_reg_TetR-rel_C_sf"/>
</dbReference>
<dbReference type="SUPFAM" id="SSF46689">
    <property type="entry name" value="Homeodomain-like"/>
    <property type="match status" value="1"/>
</dbReference>
<keyword evidence="8" id="KW-1185">Reference proteome</keyword>
<evidence type="ECO:0000256" key="4">
    <source>
        <dbReference type="PROSITE-ProRule" id="PRU00335"/>
    </source>
</evidence>
<feature type="region of interest" description="Disordered" evidence="5">
    <location>
        <begin position="85"/>
        <end position="126"/>
    </location>
</feature>
<evidence type="ECO:0000313" key="7">
    <source>
        <dbReference type="EMBL" id="MBP2371120.1"/>
    </source>
</evidence>
<keyword evidence="1" id="KW-0805">Transcription regulation</keyword>
<evidence type="ECO:0000256" key="2">
    <source>
        <dbReference type="ARBA" id="ARBA00023125"/>
    </source>
</evidence>
<feature type="domain" description="HTH tetR-type" evidence="6">
    <location>
        <begin position="13"/>
        <end position="73"/>
    </location>
</feature>
<keyword evidence="3" id="KW-0804">Transcription</keyword>
<reference evidence="7 8" key="1">
    <citation type="submission" date="2021-03" db="EMBL/GenBank/DDBJ databases">
        <title>Sequencing the genomes of 1000 actinobacteria strains.</title>
        <authorList>
            <person name="Klenk H.-P."/>
        </authorList>
    </citation>
    <scope>NUCLEOTIDE SEQUENCE [LARGE SCALE GENOMIC DNA]</scope>
    <source>
        <strain evidence="7 8">DSM 45256</strain>
    </source>
</reference>
<evidence type="ECO:0000313" key="8">
    <source>
        <dbReference type="Proteomes" id="UP001519295"/>
    </source>
</evidence>
<proteinExistence type="predicted"/>
<accession>A0ABS4W4I6</accession>
<dbReference type="Gene3D" id="1.10.357.10">
    <property type="entry name" value="Tetracycline Repressor, domain 2"/>
    <property type="match status" value="2"/>
</dbReference>
<dbReference type="SUPFAM" id="SSF48498">
    <property type="entry name" value="Tetracyclin repressor-like, C-terminal domain"/>
    <property type="match status" value="1"/>
</dbReference>
<gene>
    <name evidence="7" type="ORF">JOF36_006816</name>
</gene>
<evidence type="ECO:0000259" key="6">
    <source>
        <dbReference type="PROSITE" id="PS50977"/>
    </source>
</evidence>
<evidence type="ECO:0000256" key="5">
    <source>
        <dbReference type="SAM" id="MobiDB-lite"/>
    </source>
</evidence>
<dbReference type="InterPro" id="IPR001647">
    <property type="entry name" value="HTH_TetR"/>
</dbReference>